<evidence type="ECO:0000256" key="1">
    <source>
        <dbReference type="SAM" id="MobiDB-lite"/>
    </source>
</evidence>
<feature type="compositionally biased region" description="Basic and acidic residues" evidence="1">
    <location>
        <begin position="1"/>
        <end position="13"/>
    </location>
</feature>
<organism evidence="2 3">
    <name type="scientific">Cytobacillus oceanisediminis</name>
    <dbReference type="NCBI Taxonomy" id="665099"/>
    <lineage>
        <taxon>Bacteria</taxon>
        <taxon>Bacillati</taxon>
        <taxon>Bacillota</taxon>
        <taxon>Bacilli</taxon>
        <taxon>Bacillales</taxon>
        <taxon>Bacillaceae</taxon>
        <taxon>Cytobacillus</taxon>
    </lineage>
</organism>
<protein>
    <submittedName>
        <fullName evidence="2">Uncharacterized protein</fullName>
    </submittedName>
</protein>
<accession>A0A2V3A4I8</accession>
<evidence type="ECO:0000313" key="2">
    <source>
        <dbReference type="EMBL" id="PWW32027.1"/>
    </source>
</evidence>
<feature type="compositionally biased region" description="Basic and acidic residues" evidence="1">
    <location>
        <begin position="20"/>
        <end position="46"/>
    </location>
</feature>
<gene>
    <name evidence="2" type="ORF">DFO73_101286</name>
</gene>
<dbReference type="AlphaFoldDB" id="A0A2V3A4I8"/>
<proteinExistence type="predicted"/>
<sequence length="46" mass="5470">MEKDHTSTKENNKPEPANRALHEHGKEDNLIQSEKMRYKNADEIYE</sequence>
<comment type="caution">
    <text evidence="2">The sequence shown here is derived from an EMBL/GenBank/DDBJ whole genome shotgun (WGS) entry which is preliminary data.</text>
</comment>
<reference evidence="2 3" key="1">
    <citation type="submission" date="2018-05" db="EMBL/GenBank/DDBJ databases">
        <title>Freshwater and sediment microbial communities from various areas in North America, analyzing microbe dynamics in response to fracking.</title>
        <authorList>
            <person name="Lamendella R."/>
        </authorList>
    </citation>
    <scope>NUCLEOTIDE SEQUENCE [LARGE SCALE GENOMIC DNA]</scope>
    <source>
        <strain evidence="2 3">15_TX</strain>
    </source>
</reference>
<dbReference type="EMBL" id="QGTW01000001">
    <property type="protein sequence ID" value="PWW32027.1"/>
    <property type="molecule type" value="Genomic_DNA"/>
</dbReference>
<dbReference type="Proteomes" id="UP000247150">
    <property type="component" value="Unassembled WGS sequence"/>
</dbReference>
<feature type="region of interest" description="Disordered" evidence="1">
    <location>
        <begin position="1"/>
        <end position="46"/>
    </location>
</feature>
<dbReference type="RefSeq" id="WP_181395878.1">
    <property type="nucleotide sequence ID" value="NZ_QGTW01000001.1"/>
</dbReference>
<evidence type="ECO:0000313" key="3">
    <source>
        <dbReference type="Proteomes" id="UP000247150"/>
    </source>
</evidence>
<name>A0A2V3A4I8_9BACI</name>